<feature type="signal peptide" evidence="1">
    <location>
        <begin position="1"/>
        <end position="30"/>
    </location>
</feature>
<dbReference type="AlphaFoldDB" id="A0A2P2N6F5"/>
<protein>
    <submittedName>
        <fullName evidence="2">Uncharacterized protein</fullName>
    </submittedName>
</protein>
<sequence length="43" mass="4787">MTPRISPGSTSRLSFFCLWQLLSSIHIASAESQNIAILVIKRI</sequence>
<organism evidence="2">
    <name type="scientific">Rhizophora mucronata</name>
    <name type="common">Asiatic mangrove</name>
    <dbReference type="NCBI Taxonomy" id="61149"/>
    <lineage>
        <taxon>Eukaryota</taxon>
        <taxon>Viridiplantae</taxon>
        <taxon>Streptophyta</taxon>
        <taxon>Embryophyta</taxon>
        <taxon>Tracheophyta</taxon>
        <taxon>Spermatophyta</taxon>
        <taxon>Magnoliopsida</taxon>
        <taxon>eudicotyledons</taxon>
        <taxon>Gunneridae</taxon>
        <taxon>Pentapetalae</taxon>
        <taxon>rosids</taxon>
        <taxon>fabids</taxon>
        <taxon>Malpighiales</taxon>
        <taxon>Rhizophoraceae</taxon>
        <taxon>Rhizophora</taxon>
    </lineage>
</organism>
<evidence type="ECO:0000313" key="2">
    <source>
        <dbReference type="EMBL" id="MBX38079.1"/>
    </source>
</evidence>
<feature type="chain" id="PRO_5015160228" evidence="1">
    <location>
        <begin position="31"/>
        <end position="43"/>
    </location>
</feature>
<keyword evidence="1" id="KW-0732">Signal</keyword>
<proteinExistence type="predicted"/>
<dbReference type="EMBL" id="GGEC01057595">
    <property type="protein sequence ID" value="MBX38079.1"/>
    <property type="molecule type" value="Transcribed_RNA"/>
</dbReference>
<reference evidence="2" key="1">
    <citation type="submission" date="2018-02" db="EMBL/GenBank/DDBJ databases">
        <title>Rhizophora mucronata_Transcriptome.</title>
        <authorList>
            <person name="Meera S.P."/>
            <person name="Sreeshan A."/>
            <person name="Augustine A."/>
        </authorList>
    </citation>
    <scope>NUCLEOTIDE SEQUENCE</scope>
    <source>
        <tissue evidence="2">Leaf</tissue>
    </source>
</reference>
<evidence type="ECO:0000256" key="1">
    <source>
        <dbReference type="SAM" id="SignalP"/>
    </source>
</evidence>
<name>A0A2P2N6F5_RHIMU</name>
<accession>A0A2P2N6F5</accession>